<dbReference type="STRING" id="580332.Slit_0619"/>
<dbReference type="PANTHER" id="PTHR37166">
    <property type="entry name" value="PROTEIN FLAG"/>
    <property type="match status" value="1"/>
</dbReference>
<protein>
    <submittedName>
        <fullName evidence="2">Flagellar protein FlaG protein</fullName>
    </submittedName>
</protein>
<keyword evidence="2" id="KW-0282">Flagellum</keyword>
<dbReference type="Gene3D" id="3.30.160.170">
    <property type="entry name" value="FlaG-like"/>
    <property type="match status" value="1"/>
</dbReference>
<feature type="region of interest" description="Disordered" evidence="1">
    <location>
        <begin position="13"/>
        <end position="51"/>
    </location>
</feature>
<keyword evidence="2" id="KW-0966">Cell projection</keyword>
<sequence>MIIQNIGSSSGAIPARLVSNDAPAVTPESPTPTTSPAVPQTPSAEQLKSAVTSINKAMQQSSQNIEFTVDSSTKTPVVKMTDTETGKVISQFPSEAVLGIAQSIDEYLSAHQLKQGLLLKQQA</sequence>
<dbReference type="RefSeq" id="WP_013028758.1">
    <property type="nucleotide sequence ID" value="NC_013959.1"/>
</dbReference>
<proteinExistence type="predicted"/>
<dbReference type="OrthoDB" id="8565152at2"/>
<organism evidence="2 3">
    <name type="scientific">Sideroxydans lithotrophicus (strain ES-1)</name>
    <dbReference type="NCBI Taxonomy" id="580332"/>
    <lineage>
        <taxon>Bacteria</taxon>
        <taxon>Pseudomonadati</taxon>
        <taxon>Pseudomonadota</taxon>
        <taxon>Betaproteobacteria</taxon>
        <taxon>Nitrosomonadales</taxon>
        <taxon>Gallionellaceae</taxon>
        <taxon>Sideroxydans</taxon>
    </lineage>
</organism>
<dbReference type="Proteomes" id="UP000001625">
    <property type="component" value="Chromosome"/>
</dbReference>
<accession>D5CN23</accession>
<evidence type="ECO:0000313" key="3">
    <source>
        <dbReference type="Proteomes" id="UP000001625"/>
    </source>
</evidence>
<evidence type="ECO:0000256" key="1">
    <source>
        <dbReference type="SAM" id="MobiDB-lite"/>
    </source>
</evidence>
<reference evidence="2 3" key="1">
    <citation type="submission" date="2010-03" db="EMBL/GenBank/DDBJ databases">
        <title>Complete sequence of Sideroxydans lithotrophicus ES-1.</title>
        <authorList>
            <consortium name="US DOE Joint Genome Institute"/>
            <person name="Lucas S."/>
            <person name="Copeland A."/>
            <person name="Lapidus A."/>
            <person name="Cheng J.-F."/>
            <person name="Bruce D."/>
            <person name="Goodwin L."/>
            <person name="Pitluck S."/>
            <person name="Munk A.C."/>
            <person name="Detter J.C."/>
            <person name="Han C."/>
            <person name="Tapia R."/>
            <person name="Larimer F."/>
            <person name="Land M."/>
            <person name="Hauser L."/>
            <person name="Kyrpides N."/>
            <person name="Ivanova N."/>
            <person name="Emerson D."/>
            <person name="Woyke T."/>
        </authorList>
    </citation>
    <scope>NUCLEOTIDE SEQUENCE [LARGE SCALE GENOMIC DNA]</scope>
    <source>
        <strain evidence="2 3">ES-1</strain>
    </source>
</reference>
<dbReference type="EMBL" id="CP001965">
    <property type="protein sequence ID" value="ADE10859.1"/>
    <property type="molecule type" value="Genomic_DNA"/>
</dbReference>
<keyword evidence="3" id="KW-1185">Reference proteome</keyword>
<dbReference type="Pfam" id="PF03646">
    <property type="entry name" value="FlaG"/>
    <property type="match status" value="1"/>
</dbReference>
<feature type="compositionally biased region" description="Low complexity" evidence="1">
    <location>
        <begin position="22"/>
        <end position="44"/>
    </location>
</feature>
<dbReference type="HOGENOM" id="CLU_120910_4_4_4"/>
<dbReference type="InterPro" id="IPR035924">
    <property type="entry name" value="FlaG-like_sf"/>
</dbReference>
<keyword evidence="2" id="KW-0969">Cilium</keyword>
<name>D5CN23_SIDLE</name>
<dbReference type="eggNOG" id="COG1334">
    <property type="taxonomic scope" value="Bacteria"/>
</dbReference>
<dbReference type="SUPFAM" id="SSF160214">
    <property type="entry name" value="FlaG-like"/>
    <property type="match status" value="1"/>
</dbReference>
<dbReference type="InterPro" id="IPR005186">
    <property type="entry name" value="FlaG"/>
</dbReference>
<dbReference type="PANTHER" id="PTHR37166:SF1">
    <property type="entry name" value="PROTEIN FLAG"/>
    <property type="match status" value="1"/>
</dbReference>
<evidence type="ECO:0000313" key="2">
    <source>
        <dbReference type="EMBL" id="ADE10859.1"/>
    </source>
</evidence>
<gene>
    <name evidence="2" type="ordered locus">Slit_0619</name>
</gene>
<dbReference type="AlphaFoldDB" id="D5CN23"/>
<dbReference type="KEGG" id="slt:Slit_0619"/>